<comment type="caution">
    <text evidence="2">The sequence shown here is derived from an EMBL/GenBank/DDBJ whole genome shotgun (WGS) entry which is preliminary data.</text>
</comment>
<dbReference type="AlphaFoldDB" id="A0AAD3ATH9"/>
<dbReference type="Proteomes" id="UP000023806">
    <property type="component" value="Unassembled WGS sequence"/>
</dbReference>
<accession>A0AAD3ATH9</accession>
<dbReference type="EMBL" id="JIDS01000002">
    <property type="protein sequence ID" value="EZK38425.1"/>
    <property type="molecule type" value="Genomic_DNA"/>
</dbReference>
<evidence type="ECO:0000313" key="2">
    <source>
        <dbReference type="EMBL" id="EZK38425.1"/>
    </source>
</evidence>
<protein>
    <submittedName>
        <fullName evidence="2">Uncharacterized protein</fullName>
    </submittedName>
</protein>
<gene>
    <name evidence="2" type="ORF">P250_03191</name>
</gene>
<evidence type="ECO:0000256" key="1">
    <source>
        <dbReference type="SAM" id="Phobius"/>
    </source>
</evidence>
<sequence length="61" mass="7358">MSNFLMLIDEMSNYIIFYDSTIISKFRLKLFKLVNLVVRLLKIILNKFFVILMFNSSYNQI</sequence>
<keyword evidence="1" id="KW-0472">Membrane</keyword>
<proteinExistence type="predicted"/>
<reference evidence="2 3" key="1">
    <citation type="submission" date="2014-03" db="EMBL/GenBank/DDBJ databases">
        <title>The Genome Sequence of Francisella tularensis subsp. tularensis str. SCHU S4 substr. FSC043.</title>
        <authorList>
            <consortium name="The Broad Institute Genomics Platform"/>
            <consortium name="The Broad Institute Genome Sequencing Center for Infectious Disease"/>
            <person name="Chapman S.B."/>
            <person name="Guina T."/>
            <person name="Gelhaus C."/>
            <person name="Comer J."/>
            <person name="Sellati T."/>
            <person name="Sjostedt A."/>
            <person name="Young S.K."/>
            <person name="Zeng Q."/>
            <person name="Gargeya S."/>
            <person name="Abouelleil A."/>
            <person name="Alvarado L."/>
            <person name="Chapman S.B."/>
            <person name="Gainer-Dewar J."/>
            <person name="Goldberg J."/>
            <person name="Griggs A."/>
            <person name="Gujja S."/>
            <person name="Hansen M."/>
            <person name="Howarth C."/>
            <person name="Imamovic A."/>
            <person name="Larimer J."/>
            <person name="Murphy C."/>
            <person name="Naylor J."/>
            <person name="Pearson M."/>
            <person name="Poon T.W."/>
            <person name="Priest M."/>
            <person name="Roberts A."/>
            <person name="Saif S."/>
            <person name="Shea T."/>
            <person name="Sykes S."/>
            <person name="Wortman J."/>
            <person name="Nusbaum C."/>
            <person name="Birren B."/>
        </authorList>
    </citation>
    <scope>NUCLEOTIDE SEQUENCE [LARGE SCALE GENOMIC DNA]</scope>
    <source>
        <strain evidence="2 3">Schu S4</strain>
    </source>
</reference>
<name>A0AAD3ATH9_FRATT</name>
<evidence type="ECO:0000313" key="3">
    <source>
        <dbReference type="Proteomes" id="UP000023806"/>
    </source>
</evidence>
<organism evidence="2 3">
    <name type="scientific">Francisella tularensis subsp. tularensis str. SCHU S4 substr. FSC237</name>
    <dbReference type="NCBI Taxonomy" id="1341660"/>
    <lineage>
        <taxon>Bacteria</taxon>
        <taxon>Pseudomonadati</taxon>
        <taxon>Pseudomonadota</taxon>
        <taxon>Gammaproteobacteria</taxon>
        <taxon>Thiotrichales</taxon>
        <taxon>Francisellaceae</taxon>
        <taxon>Francisella</taxon>
    </lineage>
</organism>
<feature type="transmembrane region" description="Helical" evidence="1">
    <location>
        <begin position="33"/>
        <end position="54"/>
    </location>
</feature>
<keyword evidence="1" id="KW-1133">Transmembrane helix</keyword>
<keyword evidence="1" id="KW-0812">Transmembrane</keyword>